<reference evidence="7" key="1">
    <citation type="journal article" date="2019" name="Int. J. Syst. Evol. Microbiol.">
        <title>The Global Catalogue of Microorganisms (GCM) 10K type strain sequencing project: providing services to taxonomists for standard genome sequencing and annotation.</title>
        <authorList>
            <consortium name="The Broad Institute Genomics Platform"/>
            <consortium name="The Broad Institute Genome Sequencing Center for Infectious Disease"/>
            <person name="Wu L."/>
            <person name="Ma J."/>
        </authorList>
    </citation>
    <scope>NUCLEOTIDE SEQUENCE [LARGE SCALE GENOMIC DNA]</scope>
    <source>
        <strain evidence="7">JCM 17561</strain>
    </source>
</reference>
<keyword evidence="2 5" id="KW-0812">Transmembrane</keyword>
<dbReference type="Pfam" id="PF02674">
    <property type="entry name" value="Colicin_V"/>
    <property type="match status" value="1"/>
</dbReference>
<keyword evidence="3 5" id="KW-1133">Transmembrane helix</keyword>
<dbReference type="Proteomes" id="UP001501627">
    <property type="component" value="Unassembled WGS sequence"/>
</dbReference>
<dbReference type="InterPro" id="IPR003825">
    <property type="entry name" value="Colicin-V_CvpA"/>
</dbReference>
<dbReference type="EMBL" id="BAABBP010000011">
    <property type="protein sequence ID" value="GAA3993026.1"/>
    <property type="molecule type" value="Genomic_DNA"/>
</dbReference>
<evidence type="ECO:0000313" key="6">
    <source>
        <dbReference type="EMBL" id="GAA3993026.1"/>
    </source>
</evidence>
<feature type="transmembrane region" description="Helical" evidence="5">
    <location>
        <begin position="28"/>
        <end position="45"/>
    </location>
</feature>
<evidence type="ECO:0000313" key="7">
    <source>
        <dbReference type="Proteomes" id="UP001501627"/>
    </source>
</evidence>
<dbReference type="RefSeq" id="WP_103046392.1">
    <property type="nucleotide sequence ID" value="NZ_BAABBP010000011.1"/>
</dbReference>
<organism evidence="6 7">
    <name type="scientific">Comamonas faecalis</name>
    <dbReference type="NCBI Taxonomy" id="1387849"/>
    <lineage>
        <taxon>Bacteria</taxon>
        <taxon>Pseudomonadati</taxon>
        <taxon>Pseudomonadota</taxon>
        <taxon>Betaproteobacteria</taxon>
        <taxon>Burkholderiales</taxon>
        <taxon>Comamonadaceae</taxon>
        <taxon>Comamonas</taxon>
    </lineage>
</organism>
<evidence type="ECO:0000256" key="4">
    <source>
        <dbReference type="ARBA" id="ARBA00023136"/>
    </source>
</evidence>
<evidence type="ECO:0000256" key="5">
    <source>
        <dbReference type="SAM" id="Phobius"/>
    </source>
</evidence>
<dbReference type="PANTHER" id="PTHR36926:SF1">
    <property type="entry name" value="COLICIN V PRODUCTION PROTEIN"/>
    <property type="match status" value="1"/>
</dbReference>
<feature type="transmembrane region" description="Helical" evidence="5">
    <location>
        <begin position="6"/>
        <end position="21"/>
    </location>
</feature>
<dbReference type="InterPro" id="IPR052719">
    <property type="entry name" value="CvpA-like"/>
</dbReference>
<proteinExistence type="predicted"/>
<feature type="transmembrane region" description="Helical" evidence="5">
    <location>
        <begin position="65"/>
        <end position="87"/>
    </location>
</feature>
<comment type="caution">
    <text evidence="6">The sequence shown here is derived from an EMBL/GenBank/DDBJ whole genome shotgun (WGS) entry which is preliminary data.</text>
</comment>
<dbReference type="PANTHER" id="PTHR36926">
    <property type="entry name" value="COLICIN V PRODUCTION PROTEIN"/>
    <property type="match status" value="1"/>
</dbReference>
<name>A0ABP7R654_9BURK</name>
<comment type="subcellular location">
    <subcellularLocation>
        <location evidence="1">Membrane</location>
        <topology evidence="1">Multi-pass membrane protein</topology>
    </subcellularLocation>
</comment>
<gene>
    <name evidence="6" type="ORF">GCM10022279_15430</name>
</gene>
<sequence>MAALDWILIVVLAASMLLGAWRGLVYELLSLAGWVLAFVAAQWWGAGVGDWLALGQGPWRLAAGYVLVFVAVVFACGLLAWLVKKLIDAVGMRPADRALGALFGTARGVLVLLVLALVVGWSPLRDAPWWRESAGAALLQASLAQLAPLLPGGVQELPVALPRGTQG</sequence>
<accession>A0ABP7R654</accession>
<evidence type="ECO:0000256" key="3">
    <source>
        <dbReference type="ARBA" id="ARBA00022989"/>
    </source>
</evidence>
<keyword evidence="7" id="KW-1185">Reference proteome</keyword>
<protein>
    <submittedName>
        <fullName evidence="6">CvpA family protein</fullName>
    </submittedName>
</protein>
<evidence type="ECO:0000256" key="2">
    <source>
        <dbReference type="ARBA" id="ARBA00022692"/>
    </source>
</evidence>
<keyword evidence="4 5" id="KW-0472">Membrane</keyword>
<evidence type="ECO:0000256" key="1">
    <source>
        <dbReference type="ARBA" id="ARBA00004141"/>
    </source>
</evidence>
<feature type="transmembrane region" description="Helical" evidence="5">
    <location>
        <begin position="99"/>
        <end position="121"/>
    </location>
</feature>